<sequence length="54" mass="5942">MFNDLSYIAEIPSSWVEYGGLQYIGAGILDMFAEFAEWFSSGSSYEQPPAPACP</sequence>
<accession>A0A1X7ICR9</accession>
<proteinExistence type="predicted"/>
<protein>
    <submittedName>
        <fullName evidence="1">Uncharacterized protein</fullName>
    </submittedName>
</protein>
<evidence type="ECO:0000313" key="2">
    <source>
        <dbReference type="Proteomes" id="UP000193309"/>
    </source>
</evidence>
<dbReference type="AlphaFoldDB" id="A0A1X7ICR9"/>
<reference evidence="2" key="1">
    <citation type="submission" date="2017-04" db="EMBL/GenBank/DDBJ databases">
        <authorList>
            <person name="Varghese N."/>
            <person name="Submissions S."/>
        </authorList>
    </citation>
    <scope>NUCLEOTIDE SEQUENCE [LARGE SCALE GENOMIC DNA]</scope>
    <source>
        <strain evidence="2">VDS</strain>
    </source>
</reference>
<evidence type="ECO:0000313" key="1">
    <source>
        <dbReference type="EMBL" id="SMG12241.1"/>
    </source>
</evidence>
<organism evidence="1 2">
    <name type="scientific">Corynebacterium pollutisoli</name>
    <dbReference type="NCBI Taxonomy" id="1610489"/>
    <lineage>
        <taxon>Bacteria</taxon>
        <taxon>Bacillati</taxon>
        <taxon>Actinomycetota</taxon>
        <taxon>Actinomycetes</taxon>
        <taxon>Mycobacteriales</taxon>
        <taxon>Corynebacteriaceae</taxon>
        <taxon>Corynebacterium</taxon>
    </lineage>
</organism>
<dbReference type="EMBL" id="FXAR01000001">
    <property type="protein sequence ID" value="SMG12241.1"/>
    <property type="molecule type" value="Genomic_DNA"/>
</dbReference>
<dbReference type="RefSeq" id="WP_159449775.1">
    <property type="nucleotide sequence ID" value="NZ_FXAR01000001.1"/>
</dbReference>
<dbReference type="Proteomes" id="UP000193309">
    <property type="component" value="Unassembled WGS sequence"/>
</dbReference>
<name>A0A1X7ICR9_9CORY</name>
<keyword evidence="2" id="KW-1185">Reference proteome</keyword>
<gene>
    <name evidence="1" type="ORF">SAMN06295981_0651</name>
</gene>